<proteinExistence type="predicted"/>
<evidence type="ECO:0000313" key="3">
    <source>
        <dbReference type="EMBL" id="EAY27993.1"/>
    </source>
</evidence>
<dbReference type="Pfam" id="PF05016">
    <property type="entry name" value="ParE_toxin"/>
    <property type="match status" value="1"/>
</dbReference>
<sequence>MVTIWTGAAKVDLQQIHQRLAAVDPAAAKTTIETIVAGADNLHETYQAGKPEPLLSGEKVPYKFITVGYYKILYTFNTEKVSIRSVFHMRQMAEQNQALMGQLDTKAAQVAADAEAAALAAQVKAAESQPAPEVVETPTVETPQEETPTVETPTVETPATETNTSTPPETKETPDTSAEMDALLAKMKTSGTPPASGGMDDEAMKALEAELLADDKKEKEEMPDVQDISLDDLNDTNKPEGGQQ</sequence>
<protein>
    <submittedName>
        <fullName evidence="3">Uncharacterized protein</fullName>
    </submittedName>
</protein>
<name>A1ZNV4_MICM2</name>
<organism evidence="3 4">
    <name type="scientific">Microscilla marina ATCC 23134</name>
    <dbReference type="NCBI Taxonomy" id="313606"/>
    <lineage>
        <taxon>Bacteria</taxon>
        <taxon>Pseudomonadati</taxon>
        <taxon>Bacteroidota</taxon>
        <taxon>Cytophagia</taxon>
        <taxon>Cytophagales</taxon>
        <taxon>Microscillaceae</taxon>
        <taxon>Microscilla</taxon>
    </lineage>
</organism>
<dbReference type="AlphaFoldDB" id="A1ZNV4"/>
<reference evidence="3 4" key="1">
    <citation type="submission" date="2007-01" db="EMBL/GenBank/DDBJ databases">
        <authorList>
            <person name="Haygood M."/>
            <person name="Podell S."/>
            <person name="Anderson C."/>
            <person name="Hopkinson B."/>
            <person name="Roe K."/>
            <person name="Barbeau K."/>
            <person name="Gaasterland T."/>
            <person name="Ferriera S."/>
            <person name="Johnson J."/>
            <person name="Kravitz S."/>
            <person name="Beeson K."/>
            <person name="Sutton G."/>
            <person name="Rogers Y.-H."/>
            <person name="Friedman R."/>
            <person name="Frazier M."/>
            <person name="Venter J.C."/>
        </authorList>
    </citation>
    <scope>NUCLEOTIDE SEQUENCE [LARGE SCALE GENOMIC DNA]</scope>
    <source>
        <strain evidence="3 4">ATCC 23134</strain>
    </source>
</reference>
<comment type="caution">
    <text evidence="3">The sequence shown here is derived from an EMBL/GenBank/DDBJ whole genome shotgun (WGS) entry which is preliminary data.</text>
</comment>
<dbReference type="Gene3D" id="3.30.2310.20">
    <property type="entry name" value="RelE-like"/>
    <property type="match status" value="1"/>
</dbReference>
<accession>A1ZNV4</accession>
<feature type="compositionally biased region" description="Basic and acidic residues" evidence="2">
    <location>
        <begin position="202"/>
        <end position="222"/>
    </location>
</feature>
<dbReference type="InterPro" id="IPR007712">
    <property type="entry name" value="RelE/ParE_toxin"/>
</dbReference>
<dbReference type="InterPro" id="IPR035093">
    <property type="entry name" value="RelE/ParE_toxin_dom_sf"/>
</dbReference>
<keyword evidence="4" id="KW-1185">Reference proteome</keyword>
<dbReference type="OrthoDB" id="981785at2"/>
<dbReference type="EMBL" id="AAWS01000019">
    <property type="protein sequence ID" value="EAY27993.1"/>
    <property type="molecule type" value="Genomic_DNA"/>
</dbReference>
<feature type="region of interest" description="Disordered" evidence="2">
    <location>
        <begin position="126"/>
        <end position="244"/>
    </location>
</feature>
<evidence type="ECO:0000256" key="2">
    <source>
        <dbReference type="SAM" id="MobiDB-lite"/>
    </source>
</evidence>
<keyword evidence="1" id="KW-1277">Toxin-antitoxin system</keyword>
<evidence type="ECO:0000256" key="1">
    <source>
        <dbReference type="ARBA" id="ARBA00022649"/>
    </source>
</evidence>
<dbReference type="RefSeq" id="WP_002698670.1">
    <property type="nucleotide sequence ID" value="NZ_AAWS01000019.1"/>
</dbReference>
<feature type="compositionally biased region" description="Acidic residues" evidence="2">
    <location>
        <begin position="223"/>
        <end position="234"/>
    </location>
</feature>
<evidence type="ECO:0000313" key="4">
    <source>
        <dbReference type="Proteomes" id="UP000004095"/>
    </source>
</evidence>
<dbReference type="Proteomes" id="UP000004095">
    <property type="component" value="Unassembled WGS sequence"/>
</dbReference>
<gene>
    <name evidence="3" type="ORF">M23134_02662</name>
</gene>
<feature type="compositionally biased region" description="Low complexity" evidence="2">
    <location>
        <begin position="126"/>
        <end position="168"/>
    </location>
</feature>